<dbReference type="PANTHER" id="PTHR39321:SF3">
    <property type="entry name" value="PHOSPHOPANTETHEINE ADENYLYLTRANSFERASE"/>
    <property type="match status" value="1"/>
</dbReference>
<keyword evidence="5 10" id="KW-0548">Nucleotidyltransferase</keyword>
<evidence type="ECO:0000313" key="12">
    <source>
        <dbReference type="EMBL" id="MCQ4635908.1"/>
    </source>
</evidence>
<accession>A0ABT1RL37</accession>
<evidence type="ECO:0000256" key="3">
    <source>
        <dbReference type="ARBA" id="ARBA00022642"/>
    </source>
</evidence>
<evidence type="ECO:0000256" key="8">
    <source>
        <dbReference type="ARBA" id="ARBA00023027"/>
    </source>
</evidence>
<dbReference type="Proteomes" id="UP001524502">
    <property type="component" value="Unassembled WGS sequence"/>
</dbReference>
<dbReference type="NCBIfam" id="NF000840">
    <property type="entry name" value="PRK00071.1-3"/>
    <property type="match status" value="1"/>
</dbReference>
<keyword evidence="3 10" id="KW-0662">Pyridine nucleotide biosynthesis</keyword>
<dbReference type="EC" id="2.7.7.18" evidence="10"/>
<dbReference type="InterPro" id="IPR005248">
    <property type="entry name" value="NadD/NMNAT"/>
</dbReference>
<comment type="pathway">
    <text evidence="2 10">Cofactor biosynthesis; NAD(+) biosynthesis; deamido-NAD(+) from nicotinate D-ribonucleotide: step 1/1.</text>
</comment>
<comment type="similarity">
    <text evidence="10">Belongs to the NadD family.</text>
</comment>
<evidence type="ECO:0000256" key="2">
    <source>
        <dbReference type="ARBA" id="ARBA00005019"/>
    </source>
</evidence>
<gene>
    <name evidence="10 12" type="primary">nadD</name>
    <name evidence="12" type="ORF">NE619_04135</name>
</gene>
<proteinExistence type="inferred from homology"/>
<keyword evidence="13" id="KW-1185">Reference proteome</keyword>
<dbReference type="EMBL" id="JANFXK010000003">
    <property type="protein sequence ID" value="MCQ4635908.1"/>
    <property type="molecule type" value="Genomic_DNA"/>
</dbReference>
<evidence type="ECO:0000256" key="10">
    <source>
        <dbReference type="HAMAP-Rule" id="MF_00244"/>
    </source>
</evidence>
<sequence>MKRIGILGGTFDPVHYGHIGLAEDAREQAGLSRVLLIPAKLQPFKLDKQVTCGAHRLAMVRLAVEDIPGLEASDYELKQEQISYTYKTLRAISAEMGEETQLCFITGTDAFLKIDKWKNAEEMLTSYSFAVGSRPGYKEMELDRCIERLKSVYNTDIVKIHNRRRDISATQIRERLESGKSLSGLVPEQVERYILINGLY</sequence>
<dbReference type="HAMAP" id="MF_00244">
    <property type="entry name" value="NaMN_adenylyltr"/>
    <property type="match status" value="1"/>
</dbReference>
<keyword evidence="6 10" id="KW-0547">Nucleotide-binding</keyword>
<keyword evidence="7 10" id="KW-0067">ATP-binding</keyword>
<evidence type="ECO:0000256" key="6">
    <source>
        <dbReference type="ARBA" id="ARBA00022741"/>
    </source>
</evidence>
<evidence type="ECO:0000259" key="11">
    <source>
        <dbReference type="Pfam" id="PF01467"/>
    </source>
</evidence>
<name>A0ABT1RL37_9FIRM</name>
<keyword evidence="4 10" id="KW-0808">Transferase</keyword>
<dbReference type="Pfam" id="PF01467">
    <property type="entry name" value="CTP_transf_like"/>
    <property type="match status" value="1"/>
</dbReference>
<evidence type="ECO:0000256" key="4">
    <source>
        <dbReference type="ARBA" id="ARBA00022679"/>
    </source>
</evidence>
<dbReference type="PANTHER" id="PTHR39321">
    <property type="entry name" value="NICOTINATE-NUCLEOTIDE ADENYLYLTRANSFERASE-RELATED"/>
    <property type="match status" value="1"/>
</dbReference>
<keyword evidence="8 10" id="KW-0520">NAD</keyword>
<dbReference type="InterPro" id="IPR004821">
    <property type="entry name" value="Cyt_trans-like"/>
</dbReference>
<dbReference type="GO" id="GO:0004515">
    <property type="term" value="F:nicotinate-nucleotide adenylyltransferase activity"/>
    <property type="evidence" value="ECO:0007669"/>
    <property type="project" value="UniProtKB-EC"/>
</dbReference>
<comment type="function">
    <text evidence="1 10">Catalyzes the reversible adenylation of nicotinate mononucleotide (NaMN) to nicotinic acid adenine dinucleotide (NaAD).</text>
</comment>
<dbReference type="InterPro" id="IPR014729">
    <property type="entry name" value="Rossmann-like_a/b/a_fold"/>
</dbReference>
<dbReference type="Gene3D" id="3.40.50.620">
    <property type="entry name" value="HUPs"/>
    <property type="match status" value="1"/>
</dbReference>
<reference evidence="12 13" key="1">
    <citation type="submission" date="2022-06" db="EMBL/GenBank/DDBJ databases">
        <title>Isolation of gut microbiota from human fecal samples.</title>
        <authorList>
            <person name="Pamer E.G."/>
            <person name="Barat B."/>
            <person name="Waligurski E."/>
            <person name="Medina S."/>
            <person name="Paddock L."/>
            <person name="Mostad J."/>
        </authorList>
    </citation>
    <scope>NUCLEOTIDE SEQUENCE [LARGE SCALE GENOMIC DNA]</scope>
    <source>
        <strain evidence="12 13">SL.3.17</strain>
    </source>
</reference>
<dbReference type="SUPFAM" id="SSF52374">
    <property type="entry name" value="Nucleotidylyl transferase"/>
    <property type="match status" value="1"/>
</dbReference>
<comment type="catalytic activity">
    <reaction evidence="9 10">
        <text>nicotinate beta-D-ribonucleotide + ATP + H(+) = deamido-NAD(+) + diphosphate</text>
        <dbReference type="Rhea" id="RHEA:22860"/>
        <dbReference type="ChEBI" id="CHEBI:15378"/>
        <dbReference type="ChEBI" id="CHEBI:30616"/>
        <dbReference type="ChEBI" id="CHEBI:33019"/>
        <dbReference type="ChEBI" id="CHEBI:57502"/>
        <dbReference type="ChEBI" id="CHEBI:58437"/>
        <dbReference type="EC" id="2.7.7.18"/>
    </reaction>
</comment>
<evidence type="ECO:0000256" key="5">
    <source>
        <dbReference type="ARBA" id="ARBA00022695"/>
    </source>
</evidence>
<dbReference type="RefSeq" id="WP_256131094.1">
    <property type="nucleotide sequence ID" value="NZ_JANFXK010000003.1"/>
</dbReference>
<feature type="domain" description="Cytidyltransferase-like" evidence="11">
    <location>
        <begin position="6"/>
        <end position="175"/>
    </location>
</feature>
<dbReference type="CDD" id="cd02165">
    <property type="entry name" value="NMNAT"/>
    <property type="match status" value="1"/>
</dbReference>
<evidence type="ECO:0000256" key="7">
    <source>
        <dbReference type="ARBA" id="ARBA00022840"/>
    </source>
</evidence>
<comment type="caution">
    <text evidence="12">The sequence shown here is derived from an EMBL/GenBank/DDBJ whole genome shotgun (WGS) entry which is preliminary data.</text>
</comment>
<evidence type="ECO:0000313" key="13">
    <source>
        <dbReference type="Proteomes" id="UP001524502"/>
    </source>
</evidence>
<organism evidence="12 13">
    <name type="scientific">Anaerovorax odorimutans</name>
    <dbReference type="NCBI Taxonomy" id="109327"/>
    <lineage>
        <taxon>Bacteria</taxon>
        <taxon>Bacillati</taxon>
        <taxon>Bacillota</taxon>
        <taxon>Clostridia</taxon>
        <taxon>Peptostreptococcales</taxon>
        <taxon>Anaerovoracaceae</taxon>
        <taxon>Anaerovorax</taxon>
    </lineage>
</organism>
<protein>
    <recommendedName>
        <fullName evidence="10">Probable nicotinate-nucleotide adenylyltransferase</fullName>
        <ecNumber evidence="10">2.7.7.18</ecNumber>
    </recommendedName>
    <alternativeName>
        <fullName evidence="10">Deamido-NAD(+) diphosphorylase</fullName>
    </alternativeName>
    <alternativeName>
        <fullName evidence="10">Deamido-NAD(+) pyrophosphorylase</fullName>
    </alternativeName>
    <alternativeName>
        <fullName evidence="10">Nicotinate mononucleotide adenylyltransferase</fullName>
        <shortName evidence="10">NaMN adenylyltransferase</shortName>
    </alternativeName>
</protein>
<dbReference type="NCBIfam" id="TIGR00125">
    <property type="entry name" value="cyt_tran_rel"/>
    <property type="match status" value="1"/>
</dbReference>
<evidence type="ECO:0000256" key="9">
    <source>
        <dbReference type="ARBA" id="ARBA00048721"/>
    </source>
</evidence>
<dbReference type="NCBIfam" id="TIGR00482">
    <property type="entry name" value="nicotinate (nicotinamide) nucleotide adenylyltransferase"/>
    <property type="match status" value="1"/>
</dbReference>
<evidence type="ECO:0000256" key="1">
    <source>
        <dbReference type="ARBA" id="ARBA00002324"/>
    </source>
</evidence>